<feature type="region of interest" description="Disordered" evidence="3">
    <location>
        <begin position="1"/>
        <end position="72"/>
    </location>
</feature>
<gene>
    <name evidence="4" type="ORF">CERZMDRAFT_103381</name>
</gene>
<sequence>MSGTHQQPVDLTQDEKMTGGGQPEQRIARRRMDNESLMARFQDAKKNSKQLPPAAQAPNSQPMLASAPASTAHRPQQTVAGYFEYVKEIGEVYGEDIQQRFLRLTQVYETGDIDYSVYLRQAVVLLGSNLQFLMRLFQFLPVGLRYENGVVGVLVPQLVGSAATHQFYGTQVVNTAQSAHGMPDEAPVVGTWGEITAQLPVQAGENGYINAAAMSNPLAARPSPAQAHPVQAQRTHGEADARAAPAHGEAVATLVDLRTQIRAIVPHIARTGWLMPVINQSRLSGTSIDSRRQLLPDAITRLADPAERIAATTKSKAPAARRALKQEQRNTAATEHGEGAEVQEWTEQDARENGMTCSTQWCVNVLLPEEEAVGLCEYCIDAVQEDDEDAEDEQNDEDVDMEG</sequence>
<feature type="compositionally biased region" description="Polar residues" evidence="3">
    <location>
        <begin position="1"/>
        <end position="10"/>
    </location>
</feature>
<dbReference type="EMBL" id="ML992720">
    <property type="protein sequence ID" value="KAF2206479.1"/>
    <property type="molecule type" value="Genomic_DNA"/>
</dbReference>
<dbReference type="InterPro" id="IPR036600">
    <property type="entry name" value="PAH_sf"/>
</dbReference>
<dbReference type="GO" id="GO:0006355">
    <property type="term" value="P:regulation of DNA-templated transcription"/>
    <property type="evidence" value="ECO:0007669"/>
    <property type="project" value="InterPro"/>
</dbReference>
<organism evidence="4 5">
    <name type="scientific">Cercospora zeae-maydis SCOH1-5</name>
    <dbReference type="NCBI Taxonomy" id="717836"/>
    <lineage>
        <taxon>Eukaryota</taxon>
        <taxon>Fungi</taxon>
        <taxon>Dikarya</taxon>
        <taxon>Ascomycota</taxon>
        <taxon>Pezizomycotina</taxon>
        <taxon>Dothideomycetes</taxon>
        <taxon>Dothideomycetidae</taxon>
        <taxon>Mycosphaerellales</taxon>
        <taxon>Mycosphaerellaceae</taxon>
        <taxon>Cercospora</taxon>
    </lineage>
</organism>
<dbReference type="AlphaFoldDB" id="A0A6A6EZW2"/>
<reference evidence="4" key="1">
    <citation type="journal article" date="2020" name="Stud. Mycol.">
        <title>101 Dothideomycetes genomes: a test case for predicting lifestyles and emergence of pathogens.</title>
        <authorList>
            <person name="Haridas S."/>
            <person name="Albert R."/>
            <person name="Binder M."/>
            <person name="Bloem J."/>
            <person name="Labutti K."/>
            <person name="Salamov A."/>
            <person name="Andreopoulos B."/>
            <person name="Baker S."/>
            <person name="Barry K."/>
            <person name="Bills G."/>
            <person name="Bluhm B."/>
            <person name="Cannon C."/>
            <person name="Castanera R."/>
            <person name="Culley D."/>
            <person name="Daum C."/>
            <person name="Ezra D."/>
            <person name="Gonzalez J."/>
            <person name="Henrissat B."/>
            <person name="Kuo A."/>
            <person name="Liang C."/>
            <person name="Lipzen A."/>
            <person name="Lutzoni F."/>
            <person name="Magnuson J."/>
            <person name="Mondo S."/>
            <person name="Nolan M."/>
            <person name="Ohm R."/>
            <person name="Pangilinan J."/>
            <person name="Park H.-J."/>
            <person name="Ramirez L."/>
            <person name="Alfaro M."/>
            <person name="Sun H."/>
            <person name="Tritt A."/>
            <person name="Yoshinaga Y."/>
            <person name="Zwiers L.-H."/>
            <person name="Turgeon B."/>
            <person name="Goodwin S."/>
            <person name="Spatafora J."/>
            <person name="Crous P."/>
            <person name="Grigoriev I."/>
        </authorList>
    </citation>
    <scope>NUCLEOTIDE SEQUENCE</scope>
    <source>
        <strain evidence="4">SCOH1-5</strain>
    </source>
</reference>
<evidence type="ECO:0000256" key="2">
    <source>
        <dbReference type="ARBA" id="ARBA00023242"/>
    </source>
</evidence>
<comment type="subcellular location">
    <subcellularLocation>
        <location evidence="1">Nucleus</location>
    </subcellularLocation>
</comment>
<dbReference type="OrthoDB" id="3644863at2759"/>
<protein>
    <submittedName>
        <fullName evidence="4">Uncharacterized protein</fullName>
    </submittedName>
</protein>
<evidence type="ECO:0000313" key="5">
    <source>
        <dbReference type="Proteomes" id="UP000799539"/>
    </source>
</evidence>
<dbReference type="Proteomes" id="UP000799539">
    <property type="component" value="Unassembled WGS sequence"/>
</dbReference>
<evidence type="ECO:0000256" key="3">
    <source>
        <dbReference type="SAM" id="MobiDB-lite"/>
    </source>
</evidence>
<name>A0A6A6EZW2_9PEZI</name>
<feature type="region of interest" description="Disordered" evidence="3">
    <location>
        <begin position="384"/>
        <end position="403"/>
    </location>
</feature>
<feature type="region of interest" description="Disordered" evidence="3">
    <location>
        <begin position="311"/>
        <end position="343"/>
    </location>
</feature>
<dbReference type="GO" id="GO:0005634">
    <property type="term" value="C:nucleus"/>
    <property type="evidence" value="ECO:0007669"/>
    <property type="project" value="UniProtKB-SubCell"/>
</dbReference>
<keyword evidence="2" id="KW-0539">Nucleus</keyword>
<dbReference type="SUPFAM" id="SSF47762">
    <property type="entry name" value="PAH2 domain"/>
    <property type="match status" value="1"/>
</dbReference>
<proteinExistence type="predicted"/>
<evidence type="ECO:0000313" key="4">
    <source>
        <dbReference type="EMBL" id="KAF2206479.1"/>
    </source>
</evidence>
<keyword evidence="5" id="KW-1185">Reference proteome</keyword>
<accession>A0A6A6EZW2</accession>
<evidence type="ECO:0000256" key="1">
    <source>
        <dbReference type="ARBA" id="ARBA00004123"/>
    </source>
</evidence>